<dbReference type="Proteomes" id="UP001497700">
    <property type="component" value="Unassembled WGS sequence"/>
</dbReference>
<name>A0ACB9YZG3_9PEZI</name>
<comment type="caution">
    <text evidence="1">The sequence shown here is derived from an EMBL/GenBank/DDBJ whole genome shotgun (WGS) entry which is preliminary data.</text>
</comment>
<dbReference type="EMBL" id="MU393487">
    <property type="protein sequence ID" value="KAI4864358.1"/>
    <property type="molecule type" value="Genomic_DNA"/>
</dbReference>
<evidence type="ECO:0000313" key="2">
    <source>
        <dbReference type="Proteomes" id="UP001497700"/>
    </source>
</evidence>
<keyword evidence="2" id="KW-1185">Reference proteome</keyword>
<organism evidence="1 2">
    <name type="scientific">Hypoxylon rubiginosum</name>
    <dbReference type="NCBI Taxonomy" id="110542"/>
    <lineage>
        <taxon>Eukaryota</taxon>
        <taxon>Fungi</taxon>
        <taxon>Dikarya</taxon>
        <taxon>Ascomycota</taxon>
        <taxon>Pezizomycotina</taxon>
        <taxon>Sordariomycetes</taxon>
        <taxon>Xylariomycetidae</taxon>
        <taxon>Xylariales</taxon>
        <taxon>Hypoxylaceae</taxon>
        <taxon>Hypoxylon</taxon>
    </lineage>
</organism>
<gene>
    <name evidence="1" type="ORF">F4820DRAFT_449067</name>
</gene>
<protein>
    <submittedName>
        <fullName evidence="1">Uncharacterized protein</fullName>
    </submittedName>
</protein>
<proteinExistence type="predicted"/>
<accession>A0ACB9YZG3</accession>
<sequence length="76" mass="8268">MSSFSFSKHGGHQPSGSWPLFLVLYVRASDAVSQCCLSPAAGHLKVTTLLSFRYVVPQSAQSYRTVEGDGQDDFLT</sequence>
<reference evidence="1 2" key="1">
    <citation type="journal article" date="2022" name="New Phytol.">
        <title>Ecological generalism drives hyperdiversity of secondary metabolite gene clusters in xylarialean endophytes.</title>
        <authorList>
            <person name="Franco M.E.E."/>
            <person name="Wisecaver J.H."/>
            <person name="Arnold A.E."/>
            <person name="Ju Y.M."/>
            <person name="Slot J.C."/>
            <person name="Ahrendt S."/>
            <person name="Moore L.P."/>
            <person name="Eastman K.E."/>
            <person name="Scott K."/>
            <person name="Konkel Z."/>
            <person name="Mondo S.J."/>
            <person name="Kuo A."/>
            <person name="Hayes R.D."/>
            <person name="Haridas S."/>
            <person name="Andreopoulos B."/>
            <person name="Riley R."/>
            <person name="LaButti K."/>
            <person name="Pangilinan J."/>
            <person name="Lipzen A."/>
            <person name="Amirebrahimi M."/>
            <person name="Yan J."/>
            <person name="Adam C."/>
            <person name="Keymanesh K."/>
            <person name="Ng V."/>
            <person name="Louie K."/>
            <person name="Northen T."/>
            <person name="Drula E."/>
            <person name="Henrissat B."/>
            <person name="Hsieh H.M."/>
            <person name="Youens-Clark K."/>
            <person name="Lutzoni F."/>
            <person name="Miadlikowska J."/>
            <person name="Eastwood D.C."/>
            <person name="Hamelin R.C."/>
            <person name="Grigoriev I.V."/>
            <person name="U'Ren J.M."/>
        </authorList>
    </citation>
    <scope>NUCLEOTIDE SEQUENCE [LARGE SCALE GENOMIC DNA]</scope>
    <source>
        <strain evidence="1 2">CBS 119005</strain>
    </source>
</reference>
<evidence type="ECO:0000313" key="1">
    <source>
        <dbReference type="EMBL" id="KAI4864358.1"/>
    </source>
</evidence>